<gene>
    <name evidence="10" type="ORF">DMP10_07285</name>
</gene>
<evidence type="ECO:0000313" key="10">
    <source>
        <dbReference type="EMBL" id="RNL37613.1"/>
    </source>
</evidence>
<dbReference type="InterPro" id="IPR006657">
    <property type="entry name" value="MoPterin_dinucl-bd_dom"/>
</dbReference>
<dbReference type="Gene3D" id="3.40.50.740">
    <property type="match status" value="1"/>
</dbReference>
<dbReference type="RefSeq" id="WP_117284457.1">
    <property type="nucleotide sequence ID" value="NZ_JAMTCE010000012.1"/>
</dbReference>
<dbReference type="GO" id="GO:0043546">
    <property type="term" value="F:molybdopterin cofactor binding"/>
    <property type="evidence" value="ECO:0007669"/>
    <property type="project" value="InterPro"/>
</dbReference>
<dbReference type="GO" id="GO:0046872">
    <property type="term" value="F:metal ion binding"/>
    <property type="evidence" value="ECO:0007669"/>
    <property type="project" value="UniProtKB-KW"/>
</dbReference>
<dbReference type="SUPFAM" id="SSF53706">
    <property type="entry name" value="Formate dehydrogenase/DMSO reductase, domains 1-3"/>
    <property type="match status" value="1"/>
</dbReference>
<evidence type="ECO:0000256" key="5">
    <source>
        <dbReference type="ARBA" id="ARBA00023004"/>
    </source>
</evidence>
<feature type="chain" id="PRO_5018317451" evidence="7">
    <location>
        <begin position="37"/>
        <end position="791"/>
    </location>
</feature>
<dbReference type="SUPFAM" id="SSF50692">
    <property type="entry name" value="ADC-like"/>
    <property type="match status" value="1"/>
</dbReference>
<dbReference type="Pfam" id="PF01568">
    <property type="entry name" value="Molydop_binding"/>
    <property type="match status" value="1"/>
</dbReference>
<dbReference type="Proteomes" id="UP000278327">
    <property type="component" value="Unassembled WGS sequence"/>
</dbReference>
<dbReference type="GO" id="GO:0016491">
    <property type="term" value="F:oxidoreductase activity"/>
    <property type="evidence" value="ECO:0007669"/>
    <property type="project" value="UniProtKB-KW"/>
</dbReference>
<comment type="similarity">
    <text evidence="1">Belongs to the prokaryotic molybdopterin-containing oxidoreductase family.</text>
</comment>
<keyword evidence="5" id="KW-0408">Iron</keyword>
<feature type="signal peptide" evidence="7">
    <location>
        <begin position="1"/>
        <end position="36"/>
    </location>
</feature>
<dbReference type="Gene3D" id="3.40.228.10">
    <property type="entry name" value="Dimethylsulfoxide Reductase, domain 2"/>
    <property type="match status" value="1"/>
</dbReference>
<dbReference type="InterPro" id="IPR050612">
    <property type="entry name" value="Prok_Mopterin_Oxidored"/>
</dbReference>
<proteinExistence type="inferred from homology"/>
<evidence type="ECO:0000259" key="9">
    <source>
        <dbReference type="Pfam" id="PF01568"/>
    </source>
</evidence>
<dbReference type="InterPro" id="IPR006656">
    <property type="entry name" value="Mopterin_OxRdtase"/>
</dbReference>
<evidence type="ECO:0000256" key="6">
    <source>
        <dbReference type="ARBA" id="ARBA00023014"/>
    </source>
</evidence>
<accession>A0A3N0AS02</accession>
<feature type="domain" description="Molybdopterin oxidoreductase" evidence="8">
    <location>
        <begin position="115"/>
        <end position="579"/>
    </location>
</feature>
<name>A0A3N0AS02_9ACTN</name>
<dbReference type="PROSITE" id="PS51257">
    <property type="entry name" value="PROKAR_LIPOPROTEIN"/>
    <property type="match status" value="1"/>
</dbReference>
<dbReference type="GO" id="GO:0051536">
    <property type="term" value="F:iron-sulfur cluster binding"/>
    <property type="evidence" value="ECO:0007669"/>
    <property type="project" value="UniProtKB-KW"/>
</dbReference>
<keyword evidence="2" id="KW-0479">Metal-binding</keyword>
<dbReference type="Gene3D" id="2.40.40.20">
    <property type="match status" value="1"/>
</dbReference>
<dbReference type="PROSITE" id="PS51318">
    <property type="entry name" value="TAT"/>
    <property type="match status" value="1"/>
</dbReference>
<dbReference type="Gene3D" id="3.40.50.12440">
    <property type="match status" value="1"/>
</dbReference>
<dbReference type="InterPro" id="IPR009010">
    <property type="entry name" value="Asp_de-COase-like_dom_sf"/>
</dbReference>
<comment type="caution">
    <text evidence="10">The sequence shown here is derived from an EMBL/GenBank/DDBJ whole genome shotgun (WGS) entry which is preliminary data.</text>
</comment>
<evidence type="ECO:0000256" key="1">
    <source>
        <dbReference type="ARBA" id="ARBA00010312"/>
    </source>
</evidence>
<reference evidence="10 11" key="1">
    <citation type="journal article" date="2019" name="Microbiol. Resour. Announc.">
        <title>Draft Genome Sequences of Type Strains of Gordonibacter faecihominis, Paraeggerthella hongkongensis, Parvibacter caecicola,Slackia equolifaciens, Slackia faecicanis, and Slackia isoflavoniconvertens.</title>
        <authorList>
            <person name="Danylec N."/>
            <person name="Stoll D.A."/>
            <person name="Dotsch A."/>
            <person name="Huch M."/>
        </authorList>
    </citation>
    <scope>NUCLEOTIDE SEQUENCE [LARGE SCALE GENOMIC DNA]</scope>
    <source>
        <strain evidence="10 11">DSM 18785</strain>
    </source>
</reference>
<dbReference type="EMBL" id="QICA01000011">
    <property type="protein sequence ID" value="RNL37613.1"/>
    <property type="molecule type" value="Genomic_DNA"/>
</dbReference>
<keyword evidence="6" id="KW-0411">Iron-sulfur</keyword>
<dbReference type="PANTHER" id="PTHR43742:SF6">
    <property type="entry name" value="OXIDOREDUCTASE YYAE-RELATED"/>
    <property type="match status" value="1"/>
</dbReference>
<feature type="domain" description="Molybdopterin dinucleotide-binding" evidence="9">
    <location>
        <begin position="679"/>
        <end position="767"/>
    </location>
</feature>
<keyword evidence="11" id="KW-1185">Reference proteome</keyword>
<keyword evidence="4" id="KW-0560">Oxidoreductase</keyword>
<keyword evidence="3 7" id="KW-0732">Signal</keyword>
<dbReference type="InterPro" id="IPR006311">
    <property type="entry name" value="TAT_signal"/>
</dbReference>
<sequence length="791" mass="85645">MTKNSERAIDAKLTRRAFVGAAAATAAVGLAGCAPAATDEASAKDEGEGLAFTGEDEFADCQLVYGCCSPECQHHLLKGYVRDGKLVKVESGEVNESPACARGFARVEMCNSDKRLTKPLKLVGEKGSGDFEEITWDEAFDLIQEKLQYALDNGGPKSIMSQGGSGNFSALTSAFSTFVGWLGGGTSTSGNMCCAGIDSGLTPVLGQRMQLVRNEIANSNYIIAWGNNPVISMTGYFGRFQEMMDNGGTLCTIDPFLSETADKSQEWIQPWPGTDSAVALAMLKVVIDEGLTDEEYIIAHTTAPCLIDKKTNAPAFADPADDTTYQVYDPATKTIVAHDAAGVTPLLSVEGTEIANDYVTIYDLIKAEADKWGKEAVEAESGCSYDDIARIARDYANAEHAMIIQNMGGYQRTENAAYATATQVYLALFCGHIGHRGDGVYDACGSTTLVPGGSAYEANPDAVKNESIPVPCFGEWICQDKPTKINFMWIAQGNPVAQWPNTNSVKEGMKHIPFVVKVDMFLNASAMYADLVLPVTALFETPNVTHSARSAVISISEAGVTPPGECKTDLEITREVAKRFGLEQYFNEDPSVYIGRVLEPAGITYEELAEKKGINAWDLNPDYIAYKDGEFLTPTKKAHLWVQAWVDEGYPAIACHQRPEEHPLNADSELAKKYPLASVQRKTRSQVHTTFKNLETMLCMDGHKPNIYINTEDAADRGIAEGDEVTAFNDRGEHTGLARVTDHLKKGVVVLENGWEDTTASSSSNVTSNKWPTLGTIHCCNSTLVEVKKGA</sequence>
<protein>
    <submittedName>
        <fullName evidence="10">DMSO reductase</fullName>
    </submittedName>
</protein>
<dbReference type="PANTHER" id="PTHR43742">
    <property type="entry name" value="TRIMETHYLAMINE-N-OXIDE REDUCTASE"/>
    <property type="match status" value="1"/>
</dbReference>
<evidence type="ECO:0000259" key="8">
    <source>
        <dbReference type="Pfam" id="PF00384"/>
    </source>
</evidence>
<organism evidence="10 11">
    <name type="scientific">Adlercreutzia equolifaciens subsp. celatus DSM 18785</name>
    <dbReference type="NCBI Taxonomy" id="1121021"/>
    <lineage>
        <taxon>Bacteria</taxon>
        <taxon>Bacillati</taxon>
        <taxon>Actinomycetota</taxon>
        <taxon>Coriobacteriia</taxon>
        <taxon>Eggerthellales</taxon>
        <taxon>Eggerthellaceae</taxon>
        <taxon>Adlercreutzia</taxon>
    </lineage>
</organism>
<evidence type="ECO:0000256" key="7">
    <source>
        <dbReference type="SAM" id="SignalP"/>
    </source>
</evidence>
<evidence type="ECO:0000256" key="4">
    <source>
        <dbReference type="ARBA" id="ARBA00023002"/>
    </source>
</evidence>
<dbReference type="Pfam" id="PF00384">
    <property type="entry name" value="Molybdopterin"/>
    <property type="match status" value="1"/>
</dbReference>
<evidence type="ECO:0000313" key="11">
    <source>
        <dbReference type="Proteomes" id="UP000278327"/>
    </source>
</evidence>
<evidence type="ECO:0000256" key="2">
    <source>
        <dbReference type="ARBA" id="ARBA00022723"/>
    </source>
</evidence>
<evidence type="ECO:0000256" key="3">
    <source>
        <dbReference type="ARBA" id="ARBA00022729"/>
    </source>
</evidence>
<dbReference type="AlphaFoldDB" id="A0A3N0AS02"/>